<organism evidence="1 2">
    <name type="scientific">Cupriavidus pampae</name>
    <dbReference type="NCBI Taxonomy" id="659251"/>
    <lineage>
        <taxon>Bacteria</taxon>
        <taxon>Pseudomonadati</taxon>
        <taxon>Pseudomonadota</taxon>
        <taxon>Betaproteobacteria</taxon>
        <taxon>Burkholderiales</taxon>
        <taxon>Burkholderiaceae</taxon>
        <taxon>Cupriavidus</taxon>
    </lineage>
</organism>
<comment type="caution">
    <text evidence="1">The sequence shown here is derived from an EMBL/GenBank/DDBJ whole genome shotgun (WGS) entry which is preliminary data.</text>
</comment>
<accession>A0ABM8XTS1</accession>
<proteinExistence type="predicted"/>
<dbReference type="EMBL" id="CAJZAG010000012">
    <property type="protein sequence ID" value="CAG9183745.1"/>
    <property type="molecule type" value="Genomic_DNA"/>
</dbReference>
<keyword evidence="2" id="KW-1185">Reference proteome</keyword>
<gene>
    <name evidence="1" type="ORF">LMG32289_05407</name>
</gene>
<evidence type="ECO:0000313" key="1">
    <source>
        <dbReference type="EMBL" id="CAG9183745.1"/>
    </source>
</evidence>
<protein>
    <submittedName>
        <fullName evidence="1">Uncharacterized protein</fullName>
    </submittedName>
</protein>
<dbReference type="Proteomes" id="UP000706525">
    <property type="component" value="Unassembled WGS sequence"/>
</dbReference>
<sequence>MMRSSPPLPMRAAMPHPHLSAIADLVTGYVNGFDRACAQFGLDVQTLETLLLDANVEACPGCDWYVDSHELLGEGDAPDGHCDNCRPS</sequence>
<name>A0ABM8XTS1_9BURK</name>
<dbReference type="RefSeq" id="WP_377744792.1">
    <property type="nucleotide sequence ID" value="NZ_JBHSEJ010000013.1"/>
</dbReference>
<evidence type="ECO:0000313" key="2">
    <source>
        <dbReference type="Proteomes" id="UP000706525"/>
    </source>
</evidence>
<reference evidence="1 2" key="1">
    <citation type="submission" date="2021-08" db="EMBL/GenBank/DDBJ databases">
        <authorList>
            <person name="Peeters C."/>
        </authorList>
    </citation>
    <scope>NUCLEOTIDE SEQUENCE [LARGE SCALE GENOMIC DNA]</scope>
    <source>
        <strain evidence="1 2">LMG 32289</strain>
    </source>
</reference>